<evidence type="ECO:0000313" key="1">
    <source>
        <dbReference type="EMBL" id="CAI9772764.1"/>
    </source>
</evidence>
<name>A0AAD2E0P0_9LAMI</name>
<dbReference type="Proteomes" id="UP000834106">
    <property type="component" value="Chromosome 12"/>
</dbReference>
<dbReference type="Gene3D" id="1.10.510.10">
    <property type="entry name" value="Transferase(Phosphotransferase) domain 1"/>
    <property type="match status" value="1"/>
</dbReference>
<keyword evidence="2" id="KW-1185">Reference proteome</keyword>
<dbReference type="EMBL" id="OU503047">
    <property type="protein sequence ID" value="CAI9772764.1"/>
    <property type="molecule type" value="Genomic_DNA"/>
</dbReference>
<gene>
    <name evidence="1" type="ORF">FPE_LOCUS20194</name>
</gene>
<dbReference type="AlphaFoldDB" id="A0AAD2E0P0"/>
<proteinExistence type="predicted"/>
<sequence length="142" mass="15897">MELLSGRMPTGGSFGVDIDTVRRVESRMEIQGSEHEKLIDPLLKPLLPNEETAAFQVLEVALQCTKTAPAERLSSRHACNLLIHVLDNKMVQSEKMGPDHLYALVHDLKKSLSEVRPVICWCLPTYNLVFIDSFSLPPSTNK</sequence>
<evidence type="ECO:0000313" key="2">
    <source>
        <dbReference type="Proteomes" id="UP000834106"/>
    </source>
</evidence>
<reference evidence="1" key="1">
    <citation type="submission" date="2023-05" db="EMBL/GenBank/DDBJ databases">
        <authorList>
            <person name="Huff M."/>
        </authorList>
    </citation>
    <scope>NUCLEOTIDE SEQUENCE</scope>
</reference>
<protein>
    <submittedName>
        <fullName evidence="1">Uncharacterized protein</fullName>
    </submittedName>
</protein>
<accession>A0AAD2E0P0</accession>
<organism evidence="1 2">
    <name type="scientific">Fraxinus pennsylvanica</name>
    <dbReference type="NCBI Taxonomy" id="56036"/>
    <lineage>
        <taxon>Eukaryota</taxon>
        <taxon>Viridiplantae</taxon>
        <taxon>Streptophyta</taxon>
        <taxon>Embryophyta</taxon>
        <taxon>Tracheophyta</taxon>
        <taxon>Spermatophyta</taxon>
        <taxon>Magnoliopsida</taxon>
        <taxon>eudicotyledons</taxon>
        <taxon>Gunneridae</taxon>
        <taxon>Pentapetalae</taxon>
        <taxon>asterids</taxon>
        <taxon>lamiids</taxon>
        <taxon>Lamiales</taxon>
        <taxon>Oleaceae</taxon>
        <taxon>Oleeae</taxon>
        <taxon>Fraxinus</taxon>
    </lineage>
</organism>